<accession>A0A9N9AKM4</accession>
<dbReference type="OrthoDB" id="2431428at2759"/>
<feature type="non-terminal residue" evidence="1">
    <location>
        <position position="438"/>
    </location>
</feature>
<dbReference type="EMBL" id="CAJVPL010000817">
    <property type="protein sequence ID" value="CAG8531820.1"/>
    <property type="molecule type" value="Genomic_DNA"/>
</dbReference>
<evidence type="ECO:0000313" key="1">
    <source>
        <dbReference type="EMBL" id="CAG8531820.1"/>
    </source>
</evidence>
<keyword evidence="2" id="KW-1185">Reference proteome</keyword>
<name>A0A9N9AKM4_9GLOM</name>
<organism evidence="1 2">
    <name type="scientific">Ambispora gerdemannii</name>
    <dbReference type="NCBI Taxonomy" id="144530"/>
    <lineage>
        <taxon>Eukaryota</taxon>
        <taxon>Fungi</taxon>
        <taxon>Fungi incertae sedis</taxon>
        <taxon>Mucoromycota</taxon>
        <taxon>Glomeromycotina</taxon>
        <taxon>Glomeromycetes</taxon>
        <taxon>Archaeosporales</taxon>
        <taxon>Ambisporaceae</taxon>
        <taxon>Ambispora</taxon>
    </lineage>
</organism>
<dbReference type="Proteomes" id="UP000789831">
    <property type="component" value="Unassembled WGS sequence"/>
</dbReference>
<sequence length="438" mass="50345">GVTGIRMSLDLTGWNCVTDQLPVHTGGPGKHQFMNDIIILGVKAMNKYNTYSIYKACDEALGWEEALKNPVTNKKNTVQNHLKKCEYFCAKLGSQEAVDAYCNKTNNEADASQSSKKCQNTNISDDDIHISDITTKEKFKFEQLLLQMTILNEWAFQWTTNPATQEFLINLIMSREQKLKEDSIGVTLAFDKWKNVLKQHIFGSLFILSTGKVQIWEESNEFKIASKQAITIVSYFNNAIHSYFIGKLRESLIKSCQALRVWFGCRPICILLELEEYRKQNYPFDLTTYEQFGENILEFWKFASSSTRELGPLAIHLFGICINAASVADEPTDEPTNELELNKYSTDTEQDELQDIKPSSIITPDNWKNQLCDWEQMLIDEEITRSEDEEAERDNDNMEGNLLSDYIHPAINNRAKWELSDIFSLLFQKSNFMNSNDN</sequence>
<comment type="caution">
    <text evidence="1">The sequence shown here is derived from an EMBL/GenBank/DDBJ whole genome shotgun (WGS) entry which is preliminary data.</text>
</comment>
<protein>
    <submittedName>
        <fullName evidence="1">4170_t:CDS:1</fullName>
    </submittedName>
</protein>
<reference evidence="1" key="1">
    <citation type="submission" date="2021-06" db="EMBL/GenBank/DDBJ databases">
        <authorList>
            <person name="Kallberg Y."/>
            <person name="Tangrot J."/>
            <person name="Rosling A."/>
        </authorList>
    </citation>
    <scope>NUCLEOTIDE SEQUENCE</scope>
    <source>
        <strain evidence="1">MT106</strain>
    </source>
</reference>
<dbReference type="AlphaFoldDB" id="A0A9N9AKM4"/>
<proteinExistence type="predicted"/>
<gene>
    <name evidence="1" type="ORF">AGERDE_LOCUS5748</name>
</gene>
<evidence type="ECO:0000313" key="2">
    <source>
        <dbReference type="Proteomes" id="UP000789831"/>
    </source>
</evidence>